<dbReference type="SUPFAM" id="SSF52833">
    <property type="entry name" value="Thioredoxin-like"/>
    <property type="match status" value="1"/>
</dbReference>
<evidence type="ECO:0000313" key="1">
    <source>
        <dbReference type="EMBL" id="EPX76266.1"/>
    </source>
</evidence>
<dbReference type="InterPro" id="IPR010634">
    <property type="entry name" value="DUF1223"/>
</dbReference>
<sequence length="265" mass="29544">MLHPLSQNLDWLFQMRFVTPDRVRRRNFGDRMSRLTHWIAPVFLALAAALPAQAQDRPVVVELFTSQGCSSCPPADAILAELGQRDDVIPLALHVDYWDYIGWTDGFAQPGFTKRQKGYARSAGRRSVYTPQMVVDGRYDVVGSRPMKVVEAIRHAAAKPARAALDVTREGGELVVRAEPVSAPLPECVVHLVRYMPEERVSIEAGENAGHTMTYTHIVRDWTVLGRWDGKAPLELRVPVDGTEPVVVLVQEQPYGAILAASRLR</sequence>
<gene>
    <name evidence="1" type="ORF">Salmuc_01252</name>
</gene>
<dbReference type="InterPro" id="IPR036249">
    <property type="entry name" value="Thioredoxin-like_sf"/>
</dbReference>
<comment type="caution">
    <text evidence="1">The sequence shown here is derived from an EMBL/GenBank/DDBJ whole genome shotgun (WGS) entry which is preliminary data.</text>
</comment>
<evidence type="ECO:0000313" key="2">
    <source>
        <dbReference type="Proteomes" id="UP000015347"/>
    </source>
</evidence>
<proteinExistence type="predicted"/>
<dbReference type="PANTHER" id="PTHR36057">
    <property type="match status" value="1"/>
</dbReference>
<dbReference type="STRING" id="1123237.Salmuc_01252"/>
<dbReference type="eggNOG" id="COG5429">
    <property type="taxonomic scope" value="Bacteria"/>
</dbReference>
<keyword evidence="2" id="KW-1185">Reference proteome</keyword>
<dbReference type="AlphaFoldDB" id="S9Q4J7"/>
<dbReference type="PANTHER" id="PTHR36057:SF1">
    <property type="entry name" value="LIPOPROTEIN LIPID ATTACHMENT SITE-LIKE PROTEIN, PUTATIVE (DUF1223)-RELATED"/>
    <property type="match status" value="1"/>
</dbReference>
<reference evidence="2" key="1">
    <citation type="journal article" date="2014" name="Stand. Genomic Sci.">
        <title>Genome sequence of the exopolysaccharide-producing Salipiger mucosus type strain (DSM 16094(T)), a moderately halophilic member of the Roseobacter clade.</title>
        <authorList>
            <person name="Riedel T."/>
            <person name="Spring S."/>
            <person name="Fiebig A."/>
            <person name="Petersen J."/>
            <person name="Kyrpides N.C."/>
            <person name="Goker M."/>
            <person name="Klenk H.P."/>
        </authorList>
    </citation>
    <scope>NUCLEOTIDE SEQUENCE [LARGE SCALE GENOMIC DNA]</scope>
    <source>
        <strain evidence="2">DSM 16094</strain>
    </source>
</reference>
<dbReference type="Pfam" id="PF06764">
    <property type="entry name" value="DUF1223"/>
    <property type="match status" value="1"/>
</dbReference>
<dbReference type="HOGENOM" id="CLU_065609_0_0_5"/>
<protein>
    <submittedName>
        <fullName evidence="1">Uncharacterized protein</fullName>
    </submittedName>
</protein>
<dbReference type="Proteomes" id="UP000015347">
    <property type="component" value="Unassembled WGS sequence"/>
</dbReference>
<dbReference type="EMBL" id="APVH01000056">
    <property type="protein sequence ID" value="EPX76266.1"/>
    <property type="molecule type" value="Genomic_DNA"/>
</dbReference>
<accession>S9Q4J7</accession>
<name>S9Q4J7_9RHOB</name>
<organism evidence="1 2">
    <name type="scientific">Salipiger mucosus DSM 16094</name>
    <dbReference type="NCBI Taxonomy" id="1123237"/>
    <lineage>
        <taxon>Bacteria</taxon>
        <taxon>Pseudomonadati</taxon>
        <taxon>Pseudomonadota</taxon>
        <taxon>Alphaproteobacteria</taxon>
        <taxon>Rhodobacterales</taxon>
        <taxon>Roseobacteraceae</taxon>
        <taxon>Salipiger</taxon>
    </lineage>
</organism>